<evidence type="ECO:0000259" key="2">
    <source>
        <dbReference type="Pfam" id="PF19431"/>
    </source>
</evidence>
<reference evidence="3" key="2">
    <citation type="submission" date="2017-10" db="EMBL/GenBank/DDBJ databases">
        <title>Ladona fulva Genome sequencing and assembly.</title>
        <authorList>
            <person name="Murali S."/>
            <person name="Richards S."/>
            <person name="Bandaranaike D."/>
            <person name="Bellair M."/>
            <person name="Blankenburg K."/>
            <person name="Chao H."/>
            <person name="Dinh H."/>
            <person name="Doddapaneni H."/>
            <person name="Dugan-Rocha S."/>
            <person name="Elkadiri S."/>
            <person name="Gnanaolivu R."/>
            <person name="Hernandez B."/>
            <person name="Skinner E."/>
            <person name="Javaid M."/>
            <person name="Lee S."/>
            <person name="Li M."/>
            <person name="Ming W."/>
            <person name="Munidasa M."/>
            <person name="Muniz J."/>
            <person name="Nguyen L."/>
            <person name="Hughes D."/>
            <person name="Osuji N."/>
            <person name="Pu L.-L."/>
            <person name="Puazo M."/>
            <person name="Qu C."/>
            <person name="Quiroz J."/>
            <person name="Raj R."/>
            <person name="Weissenberger G."/>
            <person name="Xin Y."/>
            <person name="Zou X."/>
            <person name="Han Y."/>
            <person name="Worley K."/>
            <person name="Muzny D."/>
            <person name="Gibbs R."/>
        </authorList>
    </citation>
    <scope>NUCLEOTIDE SEQUENCE</scope>
    <source>
        <strain evidence="3">Sampled in the wild</strain>
    </source>
</reference>
<gene>
    <name evidence="3" type="ORF">J437_LFUL014717</name>
</gene>
<evidence type="ECO:0000313" key="3">
    <source>
        <dbReference type="EMBL" id="KAG8232699.1"/>
    </source>
</evidence>
<feature type="region of interest" description="Disordered" evidence="1">
    <location>
        <begin position="31"/>
        <end position="64"/>
    </location>
</feature>
<feature type="domain" description="Mitogen-activated protein kinase kinase kinase N-terminal" evidence="2">
    <location>
        <begin position="73"/>
        <end position="334"/>
    </location>
</feature>
<evidence type="ECO:0000313" key="4">
    <source>
        <dbReference type="Proteomes" id="UP000792457"/>
    </source>
</evidence>
<feature type="compositionally biased region" description="Acidic residues" evidence="1">
    <location>
        <begin position="33"/>
        <end position="46"/>
    </location>
</feature>
<protein>
    <recommendedName>
        <fullName evidence="2">Mitogen-activated protein kinase kinase kinase N-terminal domain-containing protein</fullName>
    </recommendedName>
</protein>
<comment type="caution">
    <text evidence="3">The sequence shown here is derived from an EMBL/GenBank/DDBJ whole genome shotgun (WGS) entry which is preliminary data.</text>
</comment>
<dbReference type="AlphaFoldDB" id="A0A8K0P6J0"/>
<dbReference type="Pfam" id="PF19431">
    <property type="entry name" value="MEKK4_N"/>
    <property type="match status" value="3"/>
</dbReference>
<organism evidence="3 4">
    <name type="scientific">Ladona fulva</name>
    <name type="common">Scarce chaser dragonfly</name>
    <name type="synonym">Libellula fulva</name>
    <dbReference type="NCBI Taxonomy" id="123851"/>
    <lineage>
        <taxon>Eukaryota</taxon>
        <taxon>Metazoa</taxon>
        <taxon>Ecdysozoa</taxon>
        <taxon>Arthropoda</taxon>
        <taxon>Hexapoda</taxon>
        <taxon>Insecta</taxon>
        <taxon>Pterygota</taxon>
        <taxon>Palaeoptera</taxon>
        <taxon>Odonata</taxon>
        <taxon>Epiprocta</taxon>
        <taxon>Anisoptera</taxon>
        <taxon>Libelluloidea</taxon>
        <taxon>Libellulidae</taxon>
        <taxon>Ladona</taxon>
    </lineage>
</organism>
<proteinExistence type="predicted"/>
<feature type="region of interest" description="Disordered" evidence="1">
    <location>
        <begin position="539"/>
        <end position="596"/>
    </location>
</feature>
<dbReference type="Proteomes" id="UP000792457">
    <property type="component" value="Unassembled WGS sequence"/>
</dbReference>
<feature type="compositionally biased region" description="Low complexity" evidence="1">
    <location>
        <begin position="565"/>
        <end position="583"/>
    </location>
</feature>
<reference evidence="3" key="1">
    <citation type="submission" date="2013-04" db="EMBL/GenBank/DDBJ databases">
        <authorList>
            <person name="Qu J."/>
            <person name="Murali S.C."/>
            <person name="Bandaranaike D."/>
            <person name="Bellair M."/>
            <person name="Blankenburg K."/>
            <person name="Chao H."/>
            <person name="Dinh H."/>
            <person name="Doddapaneni H."/>
            <person name="Downs B."/>
            <person name="Dugan-Rocha S."/>
            <person name="Elkadiri S."/>
            <person name="Gnanaolivu R.D."/>
            <person name="Hernandez B."/>
            <person name="Javaid M."/>
            <person name="Jayaseelan J.C."/>
            <person name="Lee S."/>
            <person name="Li M."/>
            <person name="Ming W."/>
            <person name="Munidasa M."/>
            <person name="Muniz J."/>
            <person name="Nguyen L."/>
            <person name="Ongeri F."/>
            <person name="Osuji N."/>
            <person name="Pu L.-L."/>
            <person name="Puazo M."/>
            <person name="Qu C."/>
            <person name="Quiroz J."/>
            <person name="Raj R."/>
            <person name="Weissenberger G."/>
            <person name="Xin Y."/>
            <person name="Zou X."/>
            <person name="Han Y."/>
            <person name="Richards S."/>
            <person name="Worley K."/>
            <person name="Muzny D."/>
            <person name="Gibbs R."/>
        </authorList>
    </citation>
    <scope>NUCLEOTIDE SEQUENCE</scope>
    <source>
        <strain evidence="3">Sampled in the wild</strain>
    </source>
</reference>
<evidence type="ECO:0000256" key="1">
    <source>
        <dbReference type="SAM" id="MobiDB-lite"/>
    </source>
</evidence>
<feature type="compositionally biased region" description="Polar residues" evidence="1">
    <location>
        <begin position="539"/>
        <end position="564"/>
    </location>
</feature>
<feature type="domain" description="Mitogen-activated protein kinase kinase kinase N-terminal" evidence="2">
    <location>
        <begin position="691"/>
        <end position="822"/>
    </location>
</feature>
<dbReference type="GO" id="GO:0000165">
    <property type="term" value="P:MAPK cascade"/>
    <property type="evidence" value="ECO:0007669"/>
    <property type="project" value="InterPro"/>
</dbReference>
<feature type="domain" description="Mitogen-activated protein kinase kinase kinase N-terminal" evidence="2">
    <location>
        <begin position="442"/>
        <end position="594"/>
    </location>
</feature>
<dbReference type="EMBL" id="KZ308644">
    <property type="protein sequence ID" value="KAG8232699.1"/>
    <property type="molecule type" value="Genomic_DNA"/>
</dbReference>
<feature type="non-terminal residue" evidence="3">
    <location>
        <position position="1"/>
    </location>
</feature>
<sequence length="822" mass="93637">MRRRIGGRTPCLFEMADSDWKKRIGIEINFNSDTEDSDEETGNSDENDSRHRRESVDLSINSNEGGMEGLHFDEILNEYADYGTTPPRTRISNKEKLRKWRDKDDFGEVKVFPKTVHAKKLESSKPSFKMSPNLNSINRCDSEQIKMDQDRRKRCMKLLRESQRDLKLDLINLPTNSSTFIEHVDDRAESLPVIKVETSNRFMSLTSKLVATNQTERGQTLLTLSAVKPEAEKILPVETSPSNERASFHRTFSHLIRYGNAEVIDKTSRRQLSREEHLWQSELKDLIWLELQAWHADRTPTQQDQFVCQERTKIDVLLDEIMNYRFVRRSGKELKIKKGSSLLSGENNVGKVNRDTCALVSPAVDGSRENTLTSQDFTHNKSNVYGIDGIVKGNRKGLDGSNNFHSQNIREADEKTVSEGKNEIHDHTEEGVEYEDCPGCYSMYCKVCLANQNAALAEVESFLQRLGHAESLYPSSKAFSLDYPLYLSQEFIMRIKAMCLWYNMTRNHLLKIIILGKLLLQYKFKKHFWPLDFRDGSSTPNDAENSPWTTTSSTQSCPANQNEMTSSGISSSSSCVESTNGSTTPQSSGESHDDFDRGQREMMNAMYKSEYNHSMSCPNTRISRVTFALDCFEGSASDSNRSDASNLSICSQNGGEINEETRDVSSQIIYSASMSMLSDERITKNKGENGLDISPYQLYIERMLKTKGLRKALHFIENLHRLLLCKSRISLRRPQDAGKNSKCPILDGRVSPTIDGTSAMSEQEMKELQRHGFWCPEAQETGLPSYCSAFLFICRIPLDVIQAYLQIRYEQKPKKPSDLSIR</sequence>
<keyword evidence="4" id="KW-1185">Reference proteome</keyword>
<dbReference type="InterPro" id="IPR045801">
    <property type="entry name" value="MEKK4_N"/>
</dbReference>
<dbReference type="OrthoDB" id="1043025at2759"/>
<name>A0A8K0P6J0_LADFU</name>
<feature type="compositionally biased region" description="Basic and acidic residues" evidence="1">
    <location>
        <begin position="47"/>
        <end position="56"/>
    </location>
</feature>
<accession>A0A8K0P6J0</accession>